<keyword evidence="4 10" id="KW-0575">Peroxidase</keyword>
<dbReference type="SUPFAM" id="SSF52317">
    <property type="entry name" value="Class I glutamine amidotransferase-like"/>
    <property type="match status" value="1"/>
</dbReference>
<dbReference type="GO" id="GO:0020037">
    <property type="term" value="F:heme binding"/>
    <property type="evidence" value="ECO:0007669"/>
    <property type="project" value="UniProtKB-UniRule"/>
</dbReference>
<organism evidence="16 17">
    <name type="scientific">Mucor plumbeus</name>
    <dbReference type="NCBI Taxonomy" id="97098"/>
    <lineage>
        <taxon>Eukaryota</taxon>
        <taxon>Fungi</taxon>
        <taxon>Fungi incertae sedis</taxon>
        <taxon>Mucoromycota</taxon>
        <taxon>Mucoromycotina</taxon>
        <taxon>Mucoromycetes</taxon>
        <taxon>Mucorales</taxon>
        <taxon>Mucorineae</taxon>
        <taxon>Mucoraceae</taxon>
        <taxon>Mucor</taxon>
    </lineage>
</organism>
<keyword evidence="8 10" id="KW-0408">Iron</keyword>
<dbReference type="InterPro" id="IPR020835">
    <property type="entry name" value="Catalase_sf"/>
</dbReference>
<feature type="domain" description="Catalase core" evidence="15">
    <location>
        <begin position="37"/>
        <end position="424"/>
    </location>
</feature>
<evidence type="ECO:0000256" key="2">
    <source>
        <dbReference type="ARBA" id="ARBA00005329"/>
    </source>
</evidence>
<proteinExistence type="inferred from homology"/>
<comment type="function">
    <text evidence="10">Occurs in almost all aerobically respiring organisms and serves to protect cells from the toxic effects of hydrogen peroxide.</text>
</comment>
<dbReference type="PRINTS" id="PR00067">
    <property type="entry name" value="CATALASE"/>
</dbReference>
<evidence type="ECO:0000256" key="7">
    <source>
        <dbReference type="ARBA" id="ARBA00023002"/>
    </source>
</evidence>
<dbReference type="OrthoDB" id="6880011at2759"/>
<dbReference type="AlphaFoldDB" id="A0A8H7V1W3"/>
<keyword evidence="9 10" id="KW-0376">Hydrogen peroxide</keyword>
<dbReference type="Pfam" id="PF00199">
    <property type="entry name" value="Catalase"/>
    <property type="match status" value="1"/>
</dbReference>
<sequence>MKLATLIIPLSVVVQCCLAQKDPVGDAYVVDAGTKETTQFGAKINNTDTLTVGKRGPTLLEDFQLREKIMHFDHERIPERVVHARGVGVHGYFQPYQDWSNITAAKFLHDPDTKTPVFVRFSTVLGSRGSPDTVRDVRGFSTRFYTDEGNWDLVGNIIAPFFIQDPMKFPDLIHAAKPEPDKEVPQAATAHCTSYDFFSQHTESIHTVMWVLSGRGLAKSFRQVEGFGVHTFRFINEEGKVVFVKFHWKPKQGLSNLVWDEAQKIAGKDTDYHRNDLYDAIDKGDYPEYELGAQIVMPEDEDEFDFDLLDSTKIIPESIVPVTKLGKMTLNRNVENFFSETEQVTFHLGHVVRGITFTDDPLLHGRLFSYLDTQLNRMNSANFMQLPINRPLVPVHNNQRDGFMQRNVYKGKVSYFPNKMQNNTPAMANDKDDGYLEYPEHVNDKKQRGKGGKFSDHYSQAQLFWNSLTAPEQQQLVDAARFEIGKCSDYSVRENMVQVFNRVDNNLAVRIAYSLGVPEPKPVSTNPKKTTEGLSIENYPKPNHIRTKKVAIITAPGIDVSEAKTMFNYLEKEGAYPEYVGFKLGEQDGINTTHTFLTTSSVLYDAVYVPSGDKSAFKLLMGEVSAFPYNEPAVFLLDAYRHGKPIAATGRAATLLKAASLPSEALNVSPMKQKEYGVFITNEPGGDLQDNFKESLIQQRYWNRLPADSNAAMSPTTPKKMTFQA</sequence>
<reference evidence="16" key="1">
    <citation type="submission" date="2020-12" db="EMBL/GenBank/DDBJ databases">
        <title>Metabolic potential, ecology and presence of endohyphal bacteria is reflected in genomic diversity of Mucoromycotina.</title>
        <authorList>
            <person name="Muszewska A."/>
            <person name="Okrasinska A."/>
            <person name="Steczkiewicz K."/>
            <person name="Drgas O."/>
            <person name="Orlowska M."/>
            <person name="Perlinska-Lenart U."/>
            <person name="Aleksandrzak-Piekarczyk T."/>
            <person name="Szatraj K."/>
            <person name="Zielenkiewicz U."/>
            <person name="Pilsyk S."/>
            <person name="Malc E."/>
            <person name="Mieczkowski P."/>
            <person name="Kruszewska J.S."/>
            <person name="Biernat P."/>
            <person name="Pawlowska J."/>
        </authorList>
    </citation>
    <scope>NUCLEOTIDE SEQUENCE</scope>
    <source>
        <strain evidence="16">CBS 226.32</strain>
    </source>
</reference>
<dbReference type="InterPro" id="IPR024712">
    <property type="entry name" value="Catalase_clade2"/>
</dbReference>
<evidence type="ECO:0000259" key="15">
    <source>
        <dbReference type="SMART" id="SM01060"/>
    </source>
</evidence>
<comment type="cofactor">
    <cofactor evidence="1 10 12">
        <name>heme</name>
        <dbReference type="ChEBI" id="CHEBI:30413"/>
    </cofactor>
</comment>
<dbReference type="InterPro" id="IPR002226">
    <property type="entry name" value="Catalase_haem_BS"/>
</dbReference>
<dbReference type="GO" id="GO:0042744">
    <property type="term" value="P:hydrogen peroxide catabolic process"/>
    <property type="evidence" value="ECO:0007669"/>
    <property type="project" value="UniProtKB-UniRule"/>
</dbReference>
<dbReference type="EMBL" id="JAEPRC010000137">
    <property type="protein sequence ID" value="KAG2207066.1"/>
    <property type="molecule type" value="Genomic_DNA"/>
</dbReference>
<evidence type="ECO:0000256" key="11">
    <source>
        <dbReference type="PIRSR" id="PIRSR038927-1"/>
    </source>
</evidence>
<dbReference type="EC" id="1.11.1.6" evidence="3 10"/>
<dbReference type="GO" id="GO:0006979">
    <property type="term" value="P:response to oxidative stress"/>
    <property type="evidence" value="ECO:0007669"/>
    <property type="project" value="InterPro"/>
</dbReference>
<dbReference type="GO" id="GO:0004096">
    <property type="term" value="F:catalase activity"/>
    <property type="evidence" value="ECO:0007669"/>
    <property type="project" value="UniProtKB-UniRule"/>
</dbReference>
<evidence type="ECO:0000256" key="13">
    <source>
        <dbReference type="PIRSR" id="PIRSR038927-4"/>
    </source>
</evidence>
<feature type="active site" evidence="11">
    <location>
        <position position="156"/>
    </location>
</feature>
<dbReference type="GO" id="GO:0046872">
    <property type="term" value="F:metal ion binding"/>
    <property type="evidence" value="ECO:0007669"/>
    <property type="project" value="UniProtKB-KW"/>
</dbReference>
<dbReference type="GO" id="GO:0005829">
    <property type="term" value="C:cytosol"/>
    <property type="evidence" value="ECO:0007669"/>
    <property type="project" value="TreeGrafter"/>
</dbReference>
<keyword evidence="7 10" id="KW-0560">Oxidoreductase</keyword>
<dbReference type="Pfam" id="PF06628">
    <property type="entry name" value="Catalase-rel"/>
    <property type="match status" value="1"/>
</dbReference>
<dbReference type="Gene3D" id="2.40.180.10">
    <property type="entry name" value="Catalase core domain"/>
    <property type="match status" value="1"/>
</dbReference>
<feature type="chain" id="PRO_5034707622" description="Catalase" evidence="14">
    <location>
        <begin position="20"/>
        <end position="725"/>
    </location>
</feature>
<dbReference type="PROSITE" id="PS00437">
    <property type="entry name" value="CATALASE_1"/>
    <property type="match status" value="1"/>
</dbReference>
<feature type="cross-link" description="3'-histidyl-3-tyrosine (His-Tyr)" evidence="13">
    <location>
        <begin position="347"/>
        <end position="370"/>
    </location>
</feature>
<evidence type="ECO:0000256" key="12">
    <source>
        <dbReference type="PIRSR" id="PIRSR038927-2"/>
    </source>
</evidence>
<dbReference type="FunFam" id="2.40.180.10:FF:000003">
    <property type="entry name" value="Catalase"/>
    <property type="match status" value="1"/>
</dbReference>
<evidence type="ECO:0000256" key="8">
    <source>
        <dbReference type="ARBA" id="ARBA00023004"/>
    </source>
</evidence>
<dbReference type="InterPro" id="IPR011614">
    <property type="entry name" value="Catalase_core"/>
</dbReference>
<dbReference type="InterPro" id="IPR029062">
    <property type="entry name" value="Class_I_gatase-like"/>
</dbReference>
<dbReference type="SMART" id="SM01060">
    <property type="entry name" value="Catalase"/>
    <property type="match status" value="1"/>
</dbReference>
<evidence type="ECO:0000256" key="9">
    <source>
        <dbReference type="ARBA" id="ARBA00023324"/>
    </source>
</evidence>
<dbReference type="InterPro" id="IPR043156">
    <property type="entry name" value="Catalase_clade2_helical"/>
</dbReference>
<keyword evidence="14" id="KW-0732">Signal</keyword>
<dbReference type="Gene3D" id="3.40.50.880">
    <property type="match status" value="1"/>
</dbReference>
<evidence type="ECO:0000256" key="6">
    <source>
        <dbReference type="ARBA" id="ARBA00022723"/>
    </source>
</evidence>
<keyword evidence="17" id="KW-1185">Reference proteome</keyword>
<comment type="similarity">
    <text evidence="2 10">Belongs to the catalase family.</text>
</comment>
<evidence type="ECO:0000256" key="10">
    <source>
        <dbReference type="PIRNR" id="PIRNR038927"/>
    </source>
</evidence>
<dbReference type="CDD" id="cd03132">
    <property type="entry name" value="GATase1_catalase"/>
    <property type="match status" value="1"/>
</dbReference>
<feature type="active site" evidence="11">
    <location>
        <position position="83"/>
    </location>
</feature>
<evidence type="ECO:0000313" key="17">
    <source>
        <dbReference type="Proteomes" id="UP000650833"/>
    </source>
</evidence>
<feature type="signal peptide" evidence="14">
    <location>
        <begin position="1"/>
        <end position="19"/>
    </location>
</feature>
<dbReference type="PANTHER" id="PTHR42821:SF3">
    <property type="entry name" value="CATALASE B"/>
    <property type="match status" value="1"/>
</dbReference>
<dbReference type="Gene3D" id="1.20.1370.20">
    <property type="match status" value="1"/>
</dbReference>
<dbReference type="PROSITE" id="PS51402">
    <property type="entry name" value="CATALASE_3"/>
    <property type="match status" value="1"/>
</dbReference>
<keyword evidence="5 10" id="KW-0349">Heme</keyword>
<dbReference type="InterPro" id="IPR018028">
    <property type="entry name" value="Catalase"/>
</dbReference>
<dbReference type="InterPro" id="IPR041399">
    <property type="entry name" value="Catalase_large_C"/>
</dbReference>
<evidence type="ECO:0000256" key="1">
    <source>
        <dbReference type="ARBA" id="ARBA00001971"/>
    </source>
</evidence>
<evidence type="ECO:0000313" key="16">
    <source>
        <dbReference type="EMBL" id="KAG2207066.1"/>
    </source>
</evidence>
<keyword evidence="6 10" id="KW-0479">Metal-binding</keyword>
<accession>A0A8H7V1W3</accession>
<dbReference type="SUPFAM" id="SSF56634">
    <property type="entry name" value="Heme-dependent catalase-like"/>
    <property type="match status" value="1"/>
</dbReference>
<evidence type="ECO:0000256" key="3">
    <source>
        <dbReference type="ARBA" id="ARBA00012314"/>
    </source>
</evidence>
<dbReference type="InterPro" id="IPR010582">
    <property type="entry name" value="Catalase_immune_responsive"/>
</dbReference>
<evidence type="ECO:0000256" key="4">
    <source>
        <dbReference type="ARBA" id="ARBA00022559"/>
    </source>
</evidence>
<protein>
    <recommendedName>
        <fullName evidence="3 10">Catalase</fullName>
        <ecNumber evidence="3 10">1.11.1.6</ecNumber>
    </recommendedName>
</protein>
<comment type="catalytic activity">
    <reaction evidence="10">
        <text>2 H2O2 = O2 + 2 H2O</text>
        <dbReference type="Rhea" id="RHEA:20309"/>
        <dbReference type="ChEBI" id="CHEBI:15377"/>
        <dbReference type="ChEBI" id="CHEBI:15379"/>
        <dbReference type="ChEBI" id="CHEBI:16240"/>
        <dbReference type="EC" id="1.11.1.6"/>
    </reaction>
</comment>
<dbReference type="PIRSF" id="PIRSF038927">
    <property type="entry name" value="Catalase_clade2"/>
    <property type="match status" value="1"/>
</dbReference>
<comment type="caution">
    <text evidence="16">The sequence shown here is derived from an EMBL/GenBank/DDBJ whole genome shotgun (WGS) entry which is preliminary data.</text>
</comment>
<name>A0A8H7V1W3_9FUNG</name>
<dbReference type="PANTHER" id="PTHR42821">
    <property type="entry name" value="CATALASE"/>
    <property type="match status" value="1"/>
</dbReference>
<feature type="binding site" description="axial binding residue" evidence="12">
    <location>
        <position position="370"/>
    </location>
    <ligand>
        <name>heme</name>
        <dbReference type="ChEBI" id="CHEBI:30413"/>
    </ligand>
    <ligandPart>
        <name>Fe</name>
        <dbReference type="ChEBI" id="CHEBI:18248"/>
    </ligandPart>
</feature>
<dbReference type="Proteomes" id="UP000650833">
    <property type="component" value="Unassembled WGS sequence"/>
</dbReference>
<gene>
    <name evidence="16" type="ORF">INT46_003601</name>
</gene>
<evidence type="ECO:0000256" key="14">
    <source>
        <dbReference type="SAM" id="SignalP"/>
    </source>
</evidence>
<evidence type="ECO:0000256" key="5">
    <source>
        <dbReference type="ARBA" id="ARBA00022617"/>
    </source>
</evidence>
<dbReference type="Pfam" id="PF18011">
    <property type="entry name" value="Catalase_C"/>
    <property type="match status" value="1"/>
</dbReference>